<organism evidence="4">
    <name type="scientific">Laccaria bicolor (strain S238N-H82 / ATCC MYA-4686)</name>
    <name type="common">Bicoloured deceiver</name>
    <name type="synonym">Laccaria laccata var. bicolor</name>
    <dbReference type="NCBI Taxonomy" id="486041"/>
    <lineage>
        <taxon>Eukaryota</taxon>
        <taxon>Fungi</taxon>
        <taxon>Dikarya</taxon>
        <taxon>Basidiomycota</taxon>
        <taxon>Agaricomycotina</taxon>
        <taxon>Agaricomycetes</taxon>
        <taxon>Agaricomycetidae</taxon>
        <taxon>Agaricales</taxon>
        <taxon>Agaricineae</taxon>
        <taxon>Hydnangiaceae</taxon>
        <taxon>Laccaria</taxon>
    </lineage>
</organism>
<dbReference type="InParanoid" id="B0D452"/>
<feature type="region of interest" description="Disordered" evidence="1">
    <location>
        <begin position="139"/>
        <end position="168"/>
    </location>
</feature>
<reference evidence="3 4" key="1">
    <citation type="journal article" date="2008" name="Nature">
        <title>The genome of Laccaria bicolor provides insights into mycorrhizal symbiosis.</title>
        <authorList>
            <person name="Martin F."/>
            <person name="Aerts A."/>
            <person name="Ahren D."/>
            <person name="Brun A."/>
            <person name="Danchin E.G.J."/>
            <person name="Duchaussoy F."/>
            <person name="Gibon J."/>
            <person name="Kohler A."/>
            <person name="Lindquist E."/>
            <person name="Pereda V."/>
            <person name="Salamov A."/>
            <person name="Shapiro H.J."/>
            <person name="Wuyts J."/>
            <person name="Blaudez D."/>
            <person name="Buee M."/>
            <person name="Brokstein P."/>
            <person name="Canbaeck B."/>
            <person name="Cohen D."/>
            <person name="Courty P.E."/>
            <person name="Coutinho P.M."/>
            <person name="Delaruelle C."/>
            <person name="Detter J.C."/>
            <person name="Deveau A."/>
            <person name="DiFazio S."/>
            <person name="Duplessis S."/>
            <person name="Fraissinet-Tachet L."/>
            <person name="Lucic E."/>
            <person name="Frey-Klett P."/>
            <person name="Fourrey C."/>
            <person name="Feussner I."/>
            <person name="Gay G."/>
            <person name="Grimwood J."/>
            <person name="Hoegger P.J."/>
            <person name="Jain P."/>
            <person name="Kilaru S."/>
            <person name="Labbe J."/>
            <person name="Lin Y.C."/>
            <person name="Legue V."/>
            <person name="Le Tacon F."/>
            <person name="Marmeisse R."/>
            <person name="Melayah D."/>
            <person name="Montanini B."/>
            <person name="Muratet M."/>
            <person name="Nehls U."/>
            <person name="Niculita-Hirzel H."/>
            <person name="Oudot-Le Secq M.P."/>
            <person name="Peter M."/>
            <person name="Quesneville H."/>
            <person name="Rajashekar B."/>
            <person name="Reich M."/>
            <person name="Rouhier N."/>
            <person name="Schmutz J."/>
            <person name="Yin T."/>
            <person name="Chalot M."/>
            <person name="Henrissat B."/>
            <person name="Kuees U."/>
            <person name="Lucas S."/>
            <person name="Van de Peer Y."/>
            <person name="Podila G.K."/>
            <person name="Polle A."/>
            <person name="Pukkila P.J."/>
            <person name="Richardson P.M."/>
            <person name="Rouze P."/>
            <person name="Sanders I.R."/>
            <person name="Stajich J.E."/>
            <person name="Tunlid A."/>
            <person name="Tuskan G."/>
            <person name="Grigoriev I.V."/>
        </authorList>
    </citation>
    <scope>NUCLEOTIDE SEQUENCE [LARGE SCALE GENOMIC DNA]</scope>
    <source>
        <strain evidence="4">S238N-H82 / ATCC MYA-4686</strain>
    </source>
</reference>
<feature type="compositionally biased region" description="Low complexity" evidence="1">
    <location>
        <begin position="366"/>
        <end position="375"/>
    </location>
</feature>
<keyword evidence="2" id="KW-0812">Transmembrane</keyword>
<keyword evidence="4" id="KW-1185">Reference proteome</keyword>
<dbReference type="EMBL" id="DS547097">
    <property type="protein sequence ID" value="EDR10272.1"/>
    <property type="molecule type" value="Genomic_DNA"/>
</dbReference>
<feature type="region of interest" description="Disordered" evidence="1">
    <location>
        <begin position="457"/>
        <end position="562"/>
    </location>
</feature>
<feature type="transmembrane region" description="Helical" evidence="2">
    <location>
        <begin position="72"/>
        <end position="94"/>
    </location>
</feature>
<feature type="region of interest" description="Disordered" evidence="1">
    <location>
        <begin position="327"/>
        <end position="384"/>
    </location>
</feature>
<feature type="compositionally biased region" description="Polar residues" evidence="1">
    <location>
        <begin position="327"/>
        <end position="349"/>
    </location>
</feature>
<feature type="compositionally biased region" description="Low complexity" evidence="1">
    <location>
        <begin position="294"/>
        <end position="308"/>
    </location>
</feature>
<feature type="compositionally biased region" description="Acidic residues" evidence="1">
    <location>
        <begin position="501"/>
        <end position="511"/>
    </location>
</feature>
<feature type="compositionally biased region" description="Polar residues" evidence="1">
    <location>
        <begin position="240"/>
        <end position="261"/>
    </location>
</feature>
<feature type="region of interest" description="Disordered" evidence="1">
    <location>
        <begin position="294"/>
        <end position="313"/>
    </location>
</feature>
<name>B0D452_LACBS</name>
<protein>
    <submittedName>
        <fullName evidence="3">Predicted protein</fullName>
    </submittedName>
</protein>
<sequence length="684" mass="72904">MSLLRPNNERHDANMPLDTNPRRPLGVVGRKPFTIALLLASALGRASASPVHNDISPRNLGNSSSAPPSSFNMAIWIPVIVVVVFLIGFIILSWKGGVFSKLSACLSRRRRAGPATLGGARELTAEQLVGAINNNGATTVVGNAGRTRRSRRPRRTPSQISTTSLPAYNKEPGEEELVIFRGRDAEDVTMPAAVVMSAVDEDGEGDSLNSGDHSQVSRYSPMPTTPNNMPLLQGDESGDLSLQSLNSGTAANTDAQENSSLPDPRGEAPPYFEVVDQPEGPRREVTMMTESPVALEAPPLSSPSSPEQRPQRHSTFRNFLNRMSVASTSHHSHTRVGSDNSITSSSFSHGTREGGTSRASHRPTPSGSSSHLTSSMFRTLSRQRSTNTLASNRLNSPSTISLNSISAPLTHTLSRTEFTYPKAGPTPEQLKVISSRDSFARFAVPYGPDAIAFASSSRQDLSYPPPDFDSAASDTQLPRSAGPSRLRASSNAAELLQHQEEEADSPEEEQGQGESLAQESSASSSSSPAATLPAPADSSVPQSAPSSSSLLEPQPITKSDSISKASIKSALSPLSIPLPPTIKGTSTSTASSSSFATVSEFGQLTTSTAPVRSESRASNYSYQSYATAAESMGASTPRRNAAAGGVEFDGDDDAPTHELCCWIWERQIYTVVTRRDRILMIPFW</sequence>
<dbReference type="OrthoDB" id="2804493at2759"/>
<keyword evidence="2" id="KW-0472">Membrane</keyword>
<feature type="compositionally biased region" description="Low complexity" evidence="1">
    <location>
        <begin position="515"/>
        <end position="562"/>
    </location>
</feature>
<evidence type="ECO:0000313" key="4">
    <source>
        <dbReference type="Proteomes" id="UP000001194"/>
    </source>
</evidence>
<feature type="region of interest" description="Disordered" evidence="1">
    <location>
        <begin position="1"/>
        <end position="21"/>
    </location>
</feature>
<proteinExistence type="predicted"/>
<keyword evidence="2" id="KW-1133">Transmembrane helix</keyword>
<feature type="region of interest" description="Disordered" evidence="1">
    <location>
        <begin position="201"/>
        <end position="280"/>
    </location>
</feature>
<feature type="compositionally biased region" description="Basic residues" evidence="1">
    <location>
        <begin position="146"/>
        <end position="155"/>
    </location>
</feature>
<gene>
    <name evidence="3" type="ORF">LACBIDRAFT_325192</name>
</gene>
<evidence type="ECO:0000313" key="3">
    <source>
        <dbReference type="EMBL" id="EDR10272.1"/>
    </source>
</evidence>
<feature type="compositionally biased region" description="Polar residues" evidence="1">
    <location>
        <begin position="207"/>
        <end position="218"/>
    </location>
</feature>
<dbReference type="HOGENOM" id="CLU_020538_0_0_1"/>
<accession>B0D452</accession>
<dbReference type="KEGG" id="lbc:LACBIDRAFT_325192"/>
<evidence type="ECO:0000256" key="1">
    <source>
        <dbReference type="SAM" id="MobiDB-lite"/>
    </source>
</evidence>
<dbReference type="STRING" id="486041.B0D452"/>
<evidence type="ECO:0000256" key="2">
    <source>
        <dbReference type="SAM" id="Phobius"/>
    </source>
</evidence>
<dbReference type="RefSeq" id="XP_001878722.1">
    <property type="nucleotide sequence ID" value="XM_001878687.1"/>
</dbReference>
<dbReference type="GeneID" id="6074691"/>
<dbReference type="AlphaFoldDB" id="B0D452"/>
<dbReference type="Proteomes" id="UP000001194">
    <property type="component" value="Unassembled WGS sequence"/>
</dbReference>